<keyword evidence="1" id="KW-1133">Transmembrane helix</keyword>
<gene>
    <name evidence="3" type="ORF">THAOC_36117</name>
</gene>
<dbReference type="GO" id="GO:0005886">
    <property type="term" value="C:plasma membrane"/>
    <property type="evidence" value="ECO:0007669"/>
    <property type="project" value="TreeGrafter"/>
</dbReference>
<keyword evidence="1" id="KW-0812">Transmembrane</keyword>
<evidence type="ECO:0000256" key="1">
    <source>
        <dbReference type="SAM" id="Phobius"/>
    </source>
</evidence>
<name>K0RFF1_THAOC</name>
<dbReference type="eggNOG" id="ENOG502S6H2">
    <property type="taxonomic scope" value="Eukaryota"/>
</dbReference>
<reference evidence="3 4" key="1">
    <citation type="journal article" date="2012" name="Genome Biol.">
        <title>Genome and low-iron response of an oceanic diatom adapted to chronic iron limitation.</title>
        <authorList>
            <person name="Lommer M."/>
            <person name="Specht M."/>
            <person name="Roy A.S."/>
            <person name="Kraemer L."/>
            <person name="Andreson R."/>
            <person name="Gutowska M.A."/>
            <person name="Wolf J."/>
            <person name="Bergner S.V."/>
            <person name="Schilhabel M.B."/>
            <person name="Klostermeier U.C."/>
            <person name="Beiko R.G."/>
            <person name="Rosenstiel P."/>
            <person name="Hippler M."/>
            <person name="Laroche J."/>
        </authorList>
    </citation>
    <scope>NUCLEOTIDE SEQUENCE [LARGE SCALE GENOMIC DNA]</scope>
    <source>
        <strain evidence="3 4">CCMP1005</strain>
    </source>
</reference>
<dbReference type="Pfam" id="PF02698">
    <property type="entry name" value="DUF218"/>
    <property type="match status" value="1"/>
</dbReference>
<comment type="caution">
    <text evidence="3">The sequence shown here is derived from an EMBL/GenBank/DDBJ whole genome shotgun (WGS) entry which is preliminary data.</text>
</comment>
<dbReference type="PANTHER" id="PTHR30336:SF20">
    <property type="entry name" value="DUF218 DOMAIN-CONTAINING PROTEIN"/>
    <property type="match status" value="1"/>
</dbReference>
<dbReference type="Proteomes" id="UP000266841">
    <property type="component" value="Unassembled WGS sequence"/>
</dbReference>
<dbReference type="InterPro" id="IPR003848">
    <property type="entry name" value="DUF218"/>
</dbReference>
<keyword evidence="4" id="KW-1185">Reference proteome</keyword>
<dbReference type="EMBL" id="AGNL01048640">
    <property type="protein sequence ID" value="EJK45272.1"/>
    <property type="molecule type" value="Genomic_DNA"/>
</dbReference>
<protein>
    <recommendedName>
        <fullName evidence="2">DUF218 domain-containing protein</fullName>
    </recommendedName>
</protein>
<dbReference type="InterPro" id="IPR051599">
    <property type="entry name" value="Cell_Envelope_Assoc"/>
</dbReference>
<accession>K0RFF1</accession>
<feature type="transmembrane region" description="Helical" evidence="1">
    <location>
        <begin position="269"/>
        <end position="289"/>
    </location>
</feature>
<proteinExistence type="predicted"/>
<dbReference type="CDD" id="cd06259">
    <property type="entry name" value="YdcF-like"/>
    <property type="match status" value="1"/>
</dbReference>
<evidence type="ECO:0000313" key="4">
    <source>
        <dbReference type="Proteomes" id="UP000266841"/>
    </source>
</evidence>
<evidence type="ECO:0000259" key="2">
    <source>
        <dbReference type="Pfam" id="PF02698"/>
    </source>
</evidence>
<keyword evidence="1" id="KW-0472">Membrane</keyword>
<organism evidence="3 4">
    <name type="scientific">Thalassiosira oceanica</name>
    <name type="common">Marine diatom</name>
    <dbReference type="NCBI Taxonomy" id="159749"/>
    <lineage>
        <taxon>Eukaryota</taxon>
        <taxon>Sar</taxon>
        <taxon>Stramenopiles</taxon>
        <taxon>Ochrophyta</taxon>
        <taxon>Bacillariophyta</taxon>
        <taxon>Coscinodiscophyceae</taxon>
        <taxon>Thalassiosirophycidae</taxon>
        <taxon>Thalassiosirales</taxon>
        <taxon>Thalassiosiraceae</taxon>
        <taxon>Thalassiosira</taxon>
    </lineage>
</organism>
<dbReference type="OMA" id="VYVQRRC"/>
<dbReference type="Gene3D" id="3.40.50.620">
    <property type="entry name" value="HUPs"/>
    <property type="match status" value="1"/>
</dbReference>
<feature type="domain" description="DUF218" evidence="2">
    <location>
        <begin position="25"/>
        <end position="158"/>
    </location>
</feature>
<evidence type="ECO:0000313" key="3">
    <source>
        <dbReference type="EMBL" id="EJK45272.1"/>
    </source>
</evidence>
<dbReference type="AlphaFoldDB" id="K0RFF1"/>
<sequence length="299" mass="33317">MKRGDIISEHDLLASLNQTWLQSIDAIVLLGGGVPLSPTEPPVYVQRRCDVVAEVVASLGHAPAVVCLSAGTAHVPQYITEHNGLPLWESTASAAYLMRHERFPVPPSQVFAETTSYDTISNAFFTRTSFSDITGWRNLLIVTNDFHIARSKEIFEWVFHAEPDNQYSLYYLSCANVGLDDEALRSRRHHEKRGEQNIRTNLSSQYTTLRGIFEFLSEKHDFYSAPKLVRRATGEEDAQSSDNTLKLSYGSAARTNRVGDMISIHNGSLVVSLRLLGAIAMTVGGLFVFRQRTGHSKMT</sequence>
<dbReference type="OrthoDB" id="10055554at2759"/>
<dbReference type="InterPro" id="IPR014729">
    <property type="entry name" value="Rossmann-like_a/b/a_fold"/>
</dbReference>
<dbReference type="PANTHER" id="PTHR30336">
    <property type="entry name" value="INNER MEMBRANE PROTEIN, PROBABLE PERMEASE"/>
    <property type="match status" value="1"/>
</dbReference>